<dbReference type="GO" id="GO:0014808">
    <property type="term" value="P:release of sequestered calcium ion into cytosol by sarcoplasmic reticulum"/>
    <property type="evidence" value="ECO:0007669"/>
    <property type="project" value="TreeGrafter"/>
</dbReference>
<dbReference type="Proteomes" id="UP000230423">
    <property type="component" value="Unassembled WGS sequence"/>
</dbReference>
<organism evidence="1 2">
    <name type="scientific">Teladorsagia circumcincta</name>
    <name type="common">Brown stomach worm</name>
    <name type="synonym">Ostertagia circumcincta</name>
    <dbReference type="NCBI Taxonomy" id="45464"/>
    <lineage>
        <taxon>Eukaryota</taxon>
        <taxon>Metazoa</taxon>
        <taxon>Ecdysozoa</taxon>
        <taxon>Nematoda</taxon>
        <taxon>Chromadorea</taxon>
        <taxon>Rhabditida</taxon>
        <taxon>Rhabditina</taxon>
        <taxon>Rhabditomorpha</taxon>
        <taxon>Strongyloidea</taxon>
        <taxon>Trichostrongylidae</taxon>
        <taxon>Teladorsagia</taxon>
    </lineage>
</organism>
<dbReference type="GO" id="GO:0030018">
    <property type="term" value="C:Z disc"/>
    <property type="evidence" value="ECO:0007669"/>
    <property type="project" value="TreeGrafter"/>
</dbReference>
<feature type="non-terminal residue" evidence="1">
    <location>
        <position position="1"/>
    </location>
</feature>
<dbReference type="GO" id="GO:0006941">
    <property type="term" value="P:striated muscle contraction"/>
    <property type="evidence" value="ECO:0007669"/>
    <property type="project" value="TreeGrafter"/>
</dbReference>
<evidence type="ECO:0000313" key="1">
    <source>
        <dbReference type="EMBL" id="PIO61622.1"/>
    </source>
</evidence>
<dbReference type="PANTHER" id="PTHR46399:SF8">
    <property type="entry name" value="B30.2_SPRY DOMAIN-CONTAINING PROTEIN"/>
    <property type="match status" value="1"/>
</dbReference>
<gene>
    <name evidence="1" type="ORF">TELCIR_16851</name>
</gene>
<dbReference type="GO" id="GO:0034704">
    <property type="term" value="C:calcium channel complex"/>
    <property type="evidence" value="ECO:0007669"/>
    <property type="project" value="TreeGrafter"/>
</dbReference>
<dbReference type="GO" id="GO:0033017">
    <property type="term" value="C:sarcoplasmic reticulum membrane"/>
    <property type="evidence" value="ECO:0007669"/>
    <property type="project" value="TreeGrafter"/>
</dbReference>
<reference evidence="1 2" key="1">
    <citation type="submission" date="2015-09" db="EMBL/GenBank/DDBJ databases">
        <title>Draft genome of the parasitic nematode Teladorsagia circumcincta isolate WARC Sus (inbred).</title>
        <authorList>
            <person name="Mitreva M."/>
        </authorList>
    </citation>
    <scope>NUCLEOTIDE SEQUENCE [LARGE SCALE GENOMIC DNA]</scope>
    <source>
        <strain evidence="1 2">S</strain>
    </source>
</reference>
<dbReference type="GO" id="GO:0042383">
    <property type="term" value="C:sarcolemma"/>
    <property type="evidence" value="ECO:0007669"/>
    <property type="project" value="TreeGrafter"/>
</dbReference>
<evidence type="ECO:0000313" key="2">
    <source>
        <dbReference type="Proteomes" id="UP000230423"/>
    </source>
</evidence>
<dbReference type="InterPro" id="IPR015925">
    <property type="entry name" value="Ryanodine_IP3_receptor"/>
</dbReference>
<dbReference type="PANTHER" id="PTHR46399">
    <property type="entry name" value="B30.2/SPRY DOMAIN-CONTAINING PROTEIN"/>
    <property type="match status" value="1"/>
</dbReference>
<keyword evidence="2" id="KW-1185">Reference proteome</keyword>
<sequence>PKTEQNLDRAKSEGERSSVEKRFAYNLLEKLIQYLEQASLKMKSVKPSQELTRRNTFRKEGQDVKFFEKVVLPLMHAYFNAHKNYFLEGSTIVQTGTASNREKEMVANLFCRLAALLRIKNRAFGSVAKITVKCLQGLTQALDLRNAAESVHSHSSHREITHRHRTVFAVQIIQNVTCDPVKDYILPIAERLRRMSEKAFKEEEHMRTHPDDADEGTVAEAPSWETDGVYENVAVIFRIWSQSQHFKREELNYMAQFEEDAAMVGGGEMKTGKAAIAERKKKRREGQVKKDKHANSIVIACVKRLLPVGLNVFGGRLEIKFTFIFEPNVDIRL</sequence>
<proteinExistence type="predicted"/>
<name>A0A2G9TW16_TELCI</name>
<accession>A0A2G9TW16</accession>
<protein>
    <submittedName>
        <fullName evidence="1">Uncharacterized protein</fullName>
    </submittedName>
</protein>
<dbReference type="EMBL" id="KZ353301">
    <property type="protein sequence ID" value="PIO61622.1"/>
    <property type="molecule type" value="Genomic_DNA"/>
</dbReference>
<dbReference type="GO" id="GO:0005790">
    <property type="term" value="C:smooth endoplasmic reticulum"/>
    <property type="evidence" value="ECO:0007669"/>
    <property type="project" value="TreeGrafter"/>
</dbReference>
<dbReference type="GO" id="GO:0005219">
    <property type="term" value="F:ryanodine-sensitive calcium-release channel activity"/>
    <property type="evidence" value="ECO:0007669"/>
    <property type="project" value="TreeGrafter"/>
</dbReference>
<dbReference type="AlphaFoldDB" id="A0A2G9TW16"/>
<dbReference type="OrthoDB" id="300855at2759"/>